<protein>
    <recommendedName>
        <fullName evidence="1">Disease resistance protein At4g27190-like leucine-rich repeats domain-containing protein</fullName>
    </recommendedName>
</protein>
<dbReference type="ExpressionAtlas" id="A0A368UGA5">
    <property type="expression patterns" value="baseline"/>
</dbReference>
<dbReference type="SUPFAM" id="SSF52058">
    <property type="entry name" value="L domain-like"/>
    <property type="match status" value="1"/>
</dbReference>
<accession>A0A368UGA5</accession>
<dbReference type="Pfam" id="PF23247">
    <property type="entry name" value="LRR_RPS2"/>
    <property type="match status" value="1"/>
</dbReference>
<dbReference type="InterPro" id="IPR032675">
    <property type="entry name" value="LRR_dom_sf"/>
</dbReference>
<dbReference type="AlphaFoldDB" id="A0A368UGA5"/>
<reference evidence="2 3" key="1">
    <citation type="journal article" date="2010" name="Nature">
        <title>Genome sequence of the palaeopolyploid soybean.</title>
        <authorList>
            <person name="Schmutz J."/>
            <person name="Cannon S.B."/>
            <person name="Schlueter J."/>
            <person name="Ma J."/>
            <person name="Mitros T."/>
            <person name="Nelson W."/>
            <person name="Hyten D.L."/>
            <person name="Song Q."/>
            <person name="Thelen J.J."/>
            <person name="Cheng J."/>
            <person name="Xu D."/>
            <person name="Hellsten U."/>
            <person name="May G.D."/>
            <person name="Yu Y."/>
            <person name="Sakurai T."/>
            <person name="Umezawa T."/>
            <person name="Bhattacharyya M.K."/>
            <person name="Sandhu D."/>
            <person name="Valliyodan B."/>
            <person name="Lindquist E."/>
            <person name="Peto M."/>
            <person name="Grant D."/>
            <person name="Shu S."/>
            <person name="Goodstein D."/>
            <person name="Barry K."/>
            <person name="Futrell-Griggs M."/>
            <person name="Abernathy B."/>
            <person name="Du J."/>
            <person name="Tian Z."/>
            <person name="Zhu L."/>
            <person name="Gill N."/>
            <person name="Joshi T."/>
            <person name="Libault M."/>
            <person name="Sethuraman A."/>
            <person name="Zhang X.-C."/>
            <person name="Shinozaki K."/>
            <person name="Nguyen H.T."/>
            <person name="Wing R.A."/>
            <person name="Cregan P."/>
            <person name="Specht J."/>
            <person name="Grimwood J."/>
            <person name="Rokhsar D."/>
            <person name="Stacey G."/>
            <person name="Shoemaker R.C."/>
            <person name="Jackson S.A."/>
        </authorList>
    </citation>
    <scope>NUCLEOTIDE SEQUENCE</scope>
    <source>
        <strain evidence="3">cv. Williams 82</strain>
        <tissue evidence="2">Callus</tissue>
    </source>
</reference>
<dbReference type="PANTHER" id="PTHR11017:SF562">
    <property type="entry name" value="ADP-RIBOSYL CYCLASE_CYCLIC ADP-RIBOSE HYDROLASE"/>
    <property type="match status" value="1"/>
</dbReference>
<proteinExistence type="predicted"/>
<sequence length="300" mass="34411">MIEMHDLIEEMGLNIVRRGSKHPRNRSRLSYIKEVSDVLANKKGSDLIEGIKLDLSSIEDLHLNTDTLNMMTNLRVLRLYVPSEIKKCAPFWCLSELSGKLRYLEWNGFHLKSLPGVVNLVRIDLRECKHWKNLPDLSKASKLNWVNLSGCESLRDIHPSIFSFDTLETLMLDGCKKLKGLKSGKHLTSLRKISVNGCTSLKEFSLSSDSIRSLDLSSTRIGMIDSRFERLTSLESLNVHGLRYGNIPDELFSLKDLQELKICNCRLAIDKQLHVLFDASTYLRLLHLKDCCNLWELREL</sequence>
<dbReference type="EnsemblPlants" id="RCW18767">
    <property type="protein sequence ID" value="RCW18767"/>
    <property type="gene ID" value="GLYMA_20G206100"/>
</dbReference>
<reference evidence="2" key="2">
    <citation type="submission" date="2018-07" db="EMBL/GenBank/DDBJ databases">
        <title>WGS assembly of Glycine max.</title>
        <authorList>
            <person name="Schmutz J."/>
            <person name="Cannon S."/>
            <person name="Schlueter J."/>
            <person name="Ma J."/>
            <person name="Mitros T."/>
            <person name="Nelson W."/>
            <person name="Hyten D."/>
            <person name="Song Q."/>
            <person name="Thelen J."/>
            <person name="Cheng J."/>
            <person name="Xu D."/>
            <person name="Hellsten U."/>
            <person name="May G."/>
            <person name="Yu Y."/>
            <person name="Sakurai T."/>
            <person name="Umezawa T."/>
            <person name="Bhattacharyya M."/>
            <person name="Sandhu D."/>
            <person name="Valliyodan B."/>
            <person name="Lindquist E."/>
            <person name="Peto M."/>
            <person name="Grant D."/>
            <person name="Shu S."/>
            <person name="Goodstein D."/>
            <person name="Barry K."/>
            <person name="Futrell-Griggs M."/>
            <person name="Abernathy B."/>
            <person name="Du J."/>
            <person name="Tian Z."/>
            <person name="Zhu L."/>
            <person name="Gill N."/>
            <person name="Joshi T."/>
            <person name="Libault M."/>
            <person name="Sethuraman A."/>
            <person name="Zhang X."/>
            <person name="Shinozaki K."/>
            <person name="Nguyen H."/>
            <person name="Wing R."/>
            <person name="Cregan P."/>
            <person name="Specht J."/>
            <person name="Grimwood J."/>
            <person name="Rokhsar D."/>
            <person name="Stacey G."/>
            <person name="Shoemaker R."/>
            <person name="Jackson S."/>
        </authorList>
    </citation>
    <scope>NUCLEOTIDE SEQUENCE</scope>
    <source>
        <tissue evidence="2">Callus</tissue>
    </source>
</reference>
<organism evidence="2">
    <name type="scientific">Glycine max</name>
    <name type="common">Soybean</name>
    <name type="synonym">Glycine hispida</name>
    <dbReference type="NCBI Taxonomy" id="3847"/>
    <lineage>
        <taxon>Eukaryota</taxon>
        <taxon>Viridiplantae</taxon>
        <taxon>Streptophyta</taxon>
        <taxon>Embryophyta</taxon>
        <taxon>Tracheophyta</taxon>
        <taxon>Spermatophyta</taxon>
        <taxon>Magnoliopsida</taxon>
        <taxon>eudicotyledons</taxon>
        <taxon>Gunneridae</taxon>
        <taxon>Pentapetalae</taxon>
        <taxon>rosids</taxon>
        <taxon>fabids</taxon>
        <taxon>Fabales</taxon>
        <taxon>Fabaceae</taxon>
        <taxon>Papilionoideae</taxon>
        <taxon>50 kb inversion clade</taxon>
        <taxon>NPAAA clade</taxon>
        <taxon>indigoferoid/millettioid clade</taxon>
        <taxon>Phaseoleae</taxon>
        <taxon>Glycine</taxon>
        <taxon>Glycine subgen. Soja</taxon>
    </lineage>
</organism>
<evidence type="ECO:0000313" key="2">
    <source>
        <dbReference type="EMBL" id="RCW18767.1"/>
    </source>
</evidence>
<evidence type="ECO:0000313" key="4">
    <source>
        <dbReference type="Proteomes" id="UP000008827"/>
    </source>
</evidence>
<dbReference type="GO" id="GO:0006952">
    <property type="term" value="P:defense response"/>
    <property type="evidence" value="ECO:0007669"/>
    <property type="project" value="InterPro"/>
</dbReference>
<evidence type="ECO:0000313" key="3">
    <source>
        <dbReference type="EnsemblPlants" id="RCW18767"/>
    </source>
</evidence>
<dbReference type="InterPro" id="IPR057135">
    <property type="entry name" value="At4g27190-like_LRR"/>
</dbReference>
<dbReference type="Gene3D" id="3.80.10.10">
    <property type="entry name" value="Ribonuclease Inhibitor"/>
    <property type="match status" value="2"/>
</dbReference>
<dbReference type="InterPro" id="IPR044974">
    <property type="entry name" value="Disease_R_plants"/>
</dbReference>
<name>A0A368UGA5_SOYBN</name>
<dbReference type="EMBL" id="CM000853">
    <property type="protein sequence ID" value="RCW18767.1"/>
    <property type="molecule type" value="Genomic_DNA"/>
</dbReference>
<keyword evidence="4" id="KW-1185">Reference proteome</keyword>
<dbReference type="Gramene" id="RCW18767">
    <property type="protein sequence ID" value="RCW18767"/>
    <property type="gene ID" value="GLYMA_20G206100"/>
</dbReference>
<feature type="domain" description="Disease resistance protein At4g27190-like leucine-rich repeats" evidence="1">
    <location>
        <begin position="162"/>
        <end position="290"/>
    </location>
</feature>
<dbReference type="InParanoid" id="A0A368UGA5"/>
<dbReference type="Proteomes" id="UP000008827">
    <property type="component" value="Chromosome 20"/>
</dbReference>
<dbReference type="SMR" id="A0A368UGA5"/>
<dbReference type="OMA" id="RFYLEGC"/>
<dbReference type="PANTHER" id="PTHR11017">
    <property type="entry name" value="LEUCINE-RICH REPEAT-CONTAINING PROTEIN"/>
    <property type="match status" value="1"/>
</dbReference>
<reference evidence="3" key="3">
    <citation type="submission" date="2019-01" db="UniProtKB">
        <authorList>
            <consortium name="EnsemblPlants"/>
        </authorList>
    </citation>
    <scope>IDENTIFICATION</scope>
    <source>
        <strain evidence="3">Williams 82</strain>
    </source>
</reference>
<evidence type="ECO:0000259" key="1">
    <source>
        <dbReference type="Pfam" id="PF23247"/>
    </source>
</evidence>
<gene>
    <name evidence="2" type="ORF">GLYMA_20G206100</name>
</gene>